<dbReference type="RefSeq" id="WP_249309064.1">
    <property type="nucleotide sequence ID" value="NZ_JACRSZ010000012.1"/>
</dbReference>
<feature type="transmembrane region" description="Helical" evidence="2">
    <location>
        <begin position="174"/>
        <end position="196"/>
    </location>
</feature>
<feature type="transmembrane region" description="Helical" evidence="2">
    <location>
        <begin position="138"/>
        <end position="154"/>
    </location>
</feature>
<keyword evidence="1" id="KW-0175">Coiled coil</keyword>
<accession>A0ABR7NBJ1</accession>
<protein>
    <recommendedName>
        <fullName evidence="3">Histidine kinase N-terminal 7TM region domain-containing protein</fullName>
    </recommendedName>
</protein>
<feature type="transmembrane region" description="Helical" evidence="2">
    <location>
        <begin position="9"/>
        <end position="29"/>
    </location>
</feature>
<sequence>MELKKNKKLYYLVISVCLLICAAVIRELAREEDYILLETILQFSRHLIHAGLLFIWMSTIKQRIMQDSVRRYLLAACSLLILWLYIRTCKWMFFPSDTWANRYCWYAYYIALIFVPLFGVFVIQCLGKSEDYKLPEKWKLLYLPAIILLLLVFTNDLHQLVFDFPDGSAFSDDYYTYGSCYLLVSGWSILLGLYFVLSLLRQCRAPGRPWFQKIPVLVMLLEVAVTILYCMNILKCDVTALNCAMIVLLLESCIQSGLIRSNSQYDRLFEIANIEAHIADEKGKVRYVSGQAQQPEAQVRTWMTDLEHEGIVMDGKRLKCAKLTRGWILWWEDVSEIMTFTEALENTGKQLSEKNDLMKAELELREKKLQVEEKNRLYDRITEEVTKQLDQVEQLLKKKDVKEEQKQLAHICVLSAYIKRRCNLALLAENSALLQAKELSFCLKESAEMMQLYGTMVSMDSSCQGETKAEYLIAVYDTFEQLIEQILDRTDAMLLNVHVLNNQICMKIQINLENAWNIPEWNYWYAVGGSVNIRQLEKTWYLEFT</sequence>
<gene>
    <name evidence="4" type="ORF">H8716_11850</name>
</gene>
<dbReference type="Proteomes" id="UP000657421">
    <property type="component" value="Unassembled WGS sequence"/>
</dbReference>
<evidence type="ECO:0000256" key="2">
    <source>
        <dbReference type="SAM" id="Phobius"/>
    </source>
</evidence>
<proteinExistence type="predicted"/>
<feature type="transmembrane region" description="Helical" evidence="2">
    <location>
        <begin position="69"/>
        <end position="86"/>
    </location>
</feature>
<evidence type="ECO:0000313" key="5">
    <source>
        <dbReference type="Proteomes" id="UP000657421"/>
    </source>
</evidence>
<evidence type="ECO:0000259" key="3">
    <source>
        <dbReference type="Pfam" id="PF16927"/>
    </source>
</evidence>
<feature type="coiled-coil region" evidence="1">
    <location>
        <begin position="355"/>
        <end position="405"/>
    </location>
</feature>
<reference evidence="4 5" key="1">
    <citation type="submission" date="2020-08" db="EMBL/GenBank/DDBJ databases">
        <title>Genome public.</title>
        <authorList>
            <person name="Liu C."/>
            <person name="Sun Q."/>
        </authorList>
    </citation>
    <scope>NUCLEOTIDE SEQUENCE [LARGE SCALE GENOMIC DNA]</scope>
    <source>
        <strain evidence="4 5">NSJ-46</strain>
    </source>
</reference>
<evidence type="ECO:0000313" key="4">
    <source>
        <dbReference type="EMBL" id="MBC8573770.1"/>
    </source>
</evidence>
<keyword evidence="2" id="KW-1133">Transmembrane helix</keyword>
<dbReference type="EMBL" id="JACRSZ010000012">
    <property type="protein sequence ID" value="MBC8573770.1"/>
    <property type="molecule type" value="Genomic_DNA"/>
</dbReference>
<feature type="transmembrane region" description="Helical" evidence="2">
    <location>
        <begin position="216"/>
        <end position="234"/>
    </location>
</feature>
<organism evidence="4 5">
    <name type="scientific">Jingyaoa shaoxingensis</name>
    <dbReference type="NCBI Taxonomy" id="2763671"/>
    <lineage>
        <taxon>Bacteria</taxon>
        <taxon>Bacillati</taxon>
        <taxon>Bacillota</taxon>
        <taxon>Clostridia</taxon>
        <taxon>Lachnospirales</taxon>
        <taxon>Lachnospiraceae</taxon>
        <taxon>Jingyaoa</taxon>
    </lineage>
</organism>
<feature type="domain" description="Histidine kinase N-terminal 7TM region" evidence="3">
    <location>
        <begin position="54"/>
        <end position="249"/>
    </location>
</feature>
<dbReference type="InterPro" id="IPR031621">
    <property type="entry name" value="HisKA_7TM"/>
</dbReference>
<keyword evidence="5" id="KW-1185">Reference proteome</keyword>
<name>A0ABR7NBJ1_9FIRM</name>
<evidence type="ECO:0000256" key="1">
    <source>
        <dbReference type="SAM" id="Coils"/>
    </source>
</evidence>
<dbReference type="Pfam" id="PF16927">
    <property type="entry name" value="HisKA_7TM"/>
    <property type="match status" value="1"/>
</dbReference>
<feature type="transmembrane region" description="Helical" evidence="2">
    <location>
        <begin position="106"/>
        <end position="126"/>
    </location>
</feature>
<keyword evidence="2" id="KW-0812">Transmembrane</keyword>
<comment type="caution">
    <text evidence="4">The sequence shown here is derived from an EMBL/GenBank/DDBJ whole genome shotgun (WGS) entry which is preliminary data.</text>
</comment>
<feature type="transmembrane region" description="Helical" evidence="2">
    <location>
        <begin position="35"/>
        <end position="57"/>
    </location>
</feature>
<keyword evidence="2" id="KW-0472">Membrane</keyword>